<keyword evidence="1" id="KW-0812">Transmembrane</keyword>
<reference evidence="2 3" key="1">
    <citation type="submission" date="2019-03" db="EMBL/GenBank/DDBJ databases">
        <title>Draft genome sequences of novel Actinobacteria.</title>
        <authorList>
            <person name="Sahin N."/>
            <person name="Ay H."/>
            <person name="Saygin H."/>
        </authorList>
    </citation>
    <scope>NUCLEOTIDE SEQUENCE [LARGE SCALE GENOMIC DNA]</scope>
    <source>
        <strain evidence="2 3">KC310</strain>
    </source>
</reference>
<gene>
    <name evidence="2" type="ORF">E1292_09355</name>
</gene>
<proteinExistence type="predicted"/>
<dbReference type="Proteomes" id="UP000295258">
    <property type="component" value="Unassembled WGS sequence"/>
</dbReference>
<name>A0A4R4W8F3_9ACTN</name>
<evidence type="ECO:0000313" key="2">
    <source>
        <dbReference type="EMBL" id="TDD09490.1"/>
    </source>
</evidence>
<keyword evidence="3" id="KW-1185">Reference proteome</keyword>
<dbReference type="AlphaFoldDB" id="A0A4R4W8F3"/>
<evidence type="ECO:0000256" key="1">
    <source>
        <dbReference type="SAM" id="Phobius"/>
    </source>
</evidence>
<dbReference type="EMBL" id="SMKO01000016">
    <property type="protein sequence ID" value="TDD09490.1"/>
    <property type="molecule type" value="Genomic_DNA"/>
</dbReference>
<organism evidence="2 3">
    <name type="scientific">Nonomuraea deserti</name>
    <dbReference type="NCBI Taxonomy" id="1848322"/>
    <lineage>
        <taxon>Bacteria</taxon>
        <taxon>Bacillati</taxon>
        <taxon>Actinomycetota</taxon>
        <taxon>Actinomycetes</taxon>
        <taxon>Streptosporangiales</taxon>
        <taxon>Streptosporangiaceae</taxon>
        <taxon>Nonomuraea</taxon>
    </lineage>
</organism>
<feature type="transmembrane region" description="Helical" evidence="1">
    <location>
        <begin position="46"/>
        <end position="69"/>
    </location>
</feature>
<sequence>MTTLALHLSVATPMSSDTRTMSLFMLATMITLTLAAIRGLIKRTRLVMVISGTSALLVVLSVLALAYLITFGAI</sequence>
<accession>A0A4R4W8F3</accession>
<feature type="transmembrane region" description="Helical" evidence="1">
    <location>
        <begin position="20"/>
        <end position="41"/>
    </location>
</feature>
<keyword evidence="1" id="KW-1133">Transmembrane helix</keyword>
<protein>
    <submittedName>
        <fullName evidence="2">Uncharacterized protein</fullName>
    </submittedName>
</protein>
<evidence type="ECO:0000313" key="3">
    <source>
        <dbReference type="Proteomes" id="UP000295258"/>
    </source>
</evidence>
<comment type="caution">
    <text evidence="2">The sequence shown here is derived from an EMBL/GenBank/DDBJ whole genome shotgun (WGS) entry which is preliminary data.</text>
</comment>
<keyword evidence="1" id="KW-0472">Membrane</keyword>
<dbReference type="RefSeq" id="WP_132594085.1">
    <property type="nucleotide sequence ID" value="NZ_SMKO01000016.1"/>
</dbReference>